<sequence length="355" mass="37446">MTPLADLLVRRITATGPITLADYMAECLLHPAHGYYATRDPFGASGDFTTAPEISQMFGELLGLSLAQAWLDQGAPARFTLAELGPGRGTLMADVLRATRAVPGFHAAAQVTLVEASASLREVQRRTLGTVAVAWADTVDALPDAPLFLLANEFLDALPIRQFTRTPGGWAETVVGVTGGALTLGRAAPADLGPLRHRLADTKPGDVVEVMPAAGAIASRLGGLIETRGGAAIFVDYGDWRSLGDTFQALRDHRFTDPLATPGEADLTAHVDFEAIARAAAPARASRMMTQGELLSRLGIAQRSARLAQALTGPALESHLSATRRLTDPSEMGSLFKALALHPSRHPPPPGFDLA</sequence>
<accession>A0A842I786</accession>
<dbReference type="EMBL" id="JACLQD010000001">
    <property type="protein sequence ID" value="MBC2834848.1"/>
    <property type="molecule type" value="Genomic_DNA"/>
</dbReference>
<gene>
    <name evidence="3" type="ORF">H7F16_04970</name>
</gene>
<dbReference type="GO" id="GO:0032259">
    <property type="term" value="P:methylation"/>
    <property type="evidence" value="ECO:0007669"/>
    <property type="project" value="UniProtKB-KW"/>
</dbReference>
<dbReference type="AlphaFoldDB" id="A0A842I786"/>
<comment type="caution">
    <text evidence="3">The sequence shown here is derived from an EMBL/GenBank/DDBJ whole genome shotgun (WGS) entry which is preliminary data.</text>
</comment>
<dbReference type="RefSeq" id="WP_185796416.1">
    <property type="nucleotide sequence ID" value="NZ_JACLQD010000001.1"/>
</dbReference>
<organism evidence="3 4">
    <name type="scientific">Paragemmobacter straminiformis</name>
    <dbReference type="NCBI Taxonomy" id="2045119"/>
    <lineage>
        <taxon>Bacteria</taxon>
        <taxon>Pseudomonadati</taxon>
        <taxon>Pseudomonadota</taxon>
        <taxon>Alphaproteobacteria</taxon>
        <taxon>Rhodobacterales</taxon>
        <taxon>Paracoccaceae</taxon>
        <taxon>Paragemmobacter</taxon>
    </lineage>
</organism>
<dbReference type="Gene3D" id="3.40.50.12710">
    <property type="match status" value="1"/>
</dbReference>
<proteinExistence type="predicted"/>
<protein>
    <submittedName>
        <fullName evidence="3">SAM-dependent methyltransferase</fullName>
    </submittedName>
</protein>
<dbReference type="SUPFAM" id="SSF53335">
    <property type="entry name" value="S-adenosyl-L-methionine-dependent methyltransferases"/>
    <property type="match status" value="1"/>
</dbReference>
<dbReference type="InterPro" id="IPR038375">
    <property type="entry name" value="NDUFAF7_sf"/>
</dbReference>
<evidence type="ECO:0000313" key="4">
    <source>
        <dbReference type="Proteomes" id="UP000555411"/>
    </source>
</evidence>
<dbReference type="InterPro" id="IPR003788">
    <property type="entry name" value="NDUFAF7"/>
</dbReference>
<dbReference type="Proteomes" id="UP000555411">
    <property type="component" value="Unassembled WGS sequence"/>
</dbReference>
<dbReference type="PANTHER" id="PTHR12049:SF7">
    <property type="entry name" value="PROTEIN ARGININE METHYLTRANSFERASE NDUFAF7, MITOCHONDRIAL"/>
    <property type="match status" value="1"/>
</dbReference>
<dbReference type="InterPro" id="IPR029063">
    <property type="entry name" value="SAM-dependent_MTases_sf"/>
</dbReference>
<keyword evidence="2 3" id="KW-0808">Transferase</keyword>
<name>A0A842I786_9RHOB</name>
<dbReference type="GO" id="GO:0035243">
    <property type="term" value="F:protein-arginine omega-N symmetric methyltransferase activity"/>
    <property type="evidence" value="ECO:0007669"/>
    <property type="project" value="TreeGrafter"/>
</dbReference>
<evidence type="ECO:0000313" key="3">
    <source>
        <dbReference type="EMBL" id="MBC2834848.1"/>
    </source>
</evidence>
<keyword evidence="1 3" id="KW-0489">Methyltransferase</keyword>
<evidence type="ECO:0000256" key="2">
    <source>
        <dbReference type="ARBA" id="ARBA00022679"/>
    </source>
</evidence>
<evidence type="ECO:0000256" key="1">
    <source>
        <dbReference type="ARBA" id="ARBA00022603"/>
    </source>
</evidence>
<dbReference type="PANTHER" id="PTHR12049">
    <property type="entry name" value="PROTEIN ARGININE METHYLTRANSFERASE NDUFAF7, MITOCHONDRIAL"/>
    <property type="match status" value="1"/>
</dbReference>
<keyword evidence="4" id="KW-1185">Reference proteome</keyword>
<reference evidence="3 4" key="1">
    <citation type="journal article" date="2017" name="Int. J. Syst. Evol. Microbiol.">
        <title>Gemmobacter straminiformis sp. nov., isolated from an artificial fountain.</title>
        <authorList>
            <person name="Kang J.Y."/>
            <person name="Kim M.J."/>
            <person name="Chun J."/>
            <person name="Son K.P."/>
            <person name="Jahng K.Y."/>
        </authorList>
    </citation>
    <scope>NUCLEOTIDE SEQUENCE [LARGE SCALE GENOMIC DNA]</scope>
    <source>
        <strain evidence="3 4">CAM-8</strain>
    </source>
</reference>
<dbReference type="Pfam" id="PF02636">
    <property type="entry name" value="Methyltransf_28"/>
    <property type="match status" value="1"/>
</dbReference>